<dbReference type="PANTHER" id="PTHR19328">
    <property type="entry name" value="HEDGEHOG-INTERACTING PROTEIN"/>
    <property type="match status" value="1"/>
</dbReference>
<keyword evidence="4" id="KW-1185">Reference proteome</keyword>
<organism evidence="3 4">
    <name type="scientific">Rubrivivax benzoatilyticus</name>
    <dbReference type="NCBI Taxonomy" id="316997"/>
    <lineage>
        <taxon>Bacteria</taxon>
        <taxon>Pseudomonadati</taxon>
        <taxon>Pseudomonadota</taxon>
        <taxon>Betaproteobacteria</taxon>
        <taxon>Burkholderiales</taxon>
        <taxon>Sphaerotilaceae</taxon>
        <taxon>Rubrivivax</taxon>
    </lineage>
</organism>
<evidence type="ECO:0000256" key="1">
    <source>
        <dbReference type="SAM" id="SignalP"/>
    </source>
</evidence>
<dbReference type="Proteomes" id="UP000802098">
    <property type="component" value="Unassembled WGS sequence"/>
</dbReference>
<dbReference type="SUPFAM" id="SSF50952">
    <property type="entry name" value="Soluble quinoprotein glucose dehydrogenase"/>
    <property type="match status" value="1"/>
</dbReference>
<gene>
    <name evidence="3" type="ORF">G7087_18300</name>
</gene>
<keyword evidence="1" id="KW-0732">Signal</keyword>
<sequence>MKRLALFAVVAAFAAPVSAADALRPVVVARGLDHPWALAFLPDGRALVTEKVGRLRLLRGDGTLSPPLAGLPAVDVRGQCGLLDVAVDPEFERNGLVFWTYAALQGEGNTTALARGRLVGERLTEVRTIFVQQPGVSSRAHCGSRIVFLRDGTLAVGLGDRFSRRDDAQLPGNHLGKFVRLDREGRAPADNPRRAGWAPEVWSLGHRNVQGAALHPASGELWASEHGPQGGDEVNVVEGGRNYGWPLLTYGRNYGTGTRIGDEGPRPGFEQPLKVWVPSIAPSGMAFVTSDRYPGWRGSLMLGALRGEALVRLTLDGRRVVDEQRLPMGQRIRDLRQGPDGWLYVLTDGRDGELWRLER</sequence>
<dbReference type="Pfam" id="PF07995">
    <property type="entry name" value="GSDH"/>
    <property type="match status" value="1"/>
</dbReference>
<comment type="caution">
    <text evidence="3">The sequence shown here is derived from an EMBL/GenBank/DDBJ whole genome shotgun (WGS) entry which is preliminary data.</text>
</comment>
<evidence type="ECO:0000259" key="2">
    <source>
        <dbReference type="Pfam" id="PF07995"/>
    </source>
</evidence>
<proteinExistence type="predicted"/>
<name>A0ABX0HZC5_9BURK</name>
<accession>A0ABX0HZC5</accession>
<dbReference type="InterPro" id="IPR011041">
    <property type="entry name" value="Quinoprot_gluc/sorb_DH_b-prop"/>
</dbReference>
<protein>
    <submittedName>
        <fullName evidence="3">PQQ-dependent sugar dehydrogenase</fullName>
    </submittedName>
</protein>
<feature type="chain" id="PRO_5045971203" evidence="1">
    <location>
        <begin position="20"/>
        <end position="359"/>
    </location>
</feature>
<dbReference type="RefSeq" id="WP_009855559.1">
    <property type="nucleotide sequence ID" value="NZ_JAAOCD010000013.1"/>
</dbReference>
<evidence type="ECO:0000313" key="4">
    <source>
        <dbReference type="Proteomes" id="UP000802098"/>
    </source>
</evidence>
<dbReference type="Gene3D" id="2.120.10.30">
    <property type="entry name" value="TolB, C-terminal domain"/>
    <property type="match status" value="1"/>
</dbReference>
<dbReference type="InterPro" id="IPR011042">
    <property type="entry name" value="6-blade_b-propeller_TolB-like"/>
</dbReference>
<reference evidence="3 4" key="1">
    <citation type="submission" date="2020-03" db="EMBL/GenBank/DDBJ databases">
        <title>Rubrivivax benzoatilyticus JA2 (sequenced after 10 years sub-culturing).</title>
        <authorList>
            <person name="Gupta D."/>
            <person name="Chintalapati S."/>
            <person name="Chintalapati V.R."/>
        </authorList>
    </citation>
    <scope>NUCLEOTIDE SEQUENCE [LARGE SCALE GENOMIC DNA]</scope>
    <source>
        <strain evidence="3 4">JA2-Mal</strain>
    </source>
</reference>
<dbReference type="InterPro" id="IPR012938">
    <property type="entry name" value="Glc/Sorbosone_DH"/>
</dbReference>
<dbReference type="PANTHER" id="PTHR19328:SF75">
    <property type="entry name" value="ALDOSE SUGAR DEHYDROGENASE YLII"/>
    <property type="match status" value="1"/>
</dbReference>
<feature type="signal peptide" evidence="1">
    <location>
        <begin position="1"/>
        <end position="19"/>
    </location>
</feature>
<feature type="domain" description="Glucose/Sorbosone dehydrogenase" evidence="2">
    <location>
        <begin position="32"/>
        <end position="356"/>
    </location>
</feature>
<evidence type="ECO:0000313" key="3">
    <source>
        <dbReference type="EMBL" id="NHL00338.1"/>
    </source>
</evidence>
<dbReference type="EMBL" id="JAAOCD010000013">
    <property type="protein sequence ID" value="NHL00338.1"/>
    <property type="molecule type" value="Genomic_DNA"/>
</dbReference>